<organism evidence="2">
    <name type="scientific">Chromera velia CCMP2878</name>
    <dbReference type="NCBI Taxonomy" id="1169474"/>
    <lineage>
        <taxon>Eukaryota</taxon>
        <taxon>Sar</taxon>
        <taxon>Alveolata</taxon>
        <taxon>Colpodellida</taxon>
        <taxon>Chromeraceae</taxon>
        <taxon>Chromera</taxon>
    </lineage>
</organism>
<dbReference type="InterPro" id="IPR006186">
    <property type="entry name" value="Ser/Thr-sp_prot-phosphatase"/>
</dbReference>
<name>A0A0G4G2J3_9ALVE</name>
<sequence>MLVQRLFEGPVDLIGDVHGECGALLELLDRLGYDADGQHPDQRCLVFVGDLVDRGPDSPGVVRLVRHLVSRGTAQCILGNHELNVLLNLRKHGNAWFFGEPESLCKGMDRKSCQVMYGGDEERRECLAFLASLPLALERPDLRVVHAQWHEESVQQLRELGDAVKAYAHFKRQIEEAGIEDTVEKELAFQNHNPVKVATSGTEERAPEVYFGGGKMRRLQRCCWWEKLEQANGMKPESNGSHQKPLTVIGHYWRRLPEVPDELARLQLTGPSMFGHSGSFSLLPNRVMCIDYSVGLRYEERGRGILSGQLGTGLGALRFPEMEILFENGRQV</sequence>
<protein>
    <recommendedName>
        <fullName evidence="1">Calcineurin-like phosphoesterase domain-containing protein</fullName>
    </recommendedName>
</protein>
<dbReference type="PANTHER" id="PTHR42850:SF4">
    <property type="entry name" value="ZINC-DEPENDENT ENDOPOLYPHOSPHATASE"/>
    <property type="match status" value="1"/>
</dbReference>
<dbReference type="SUPFAM" id="SSF56300">
    <property type="entry name" value="Metallo-dependent phosphatases"/>
    <property type="match status" value="1"/>
</dbReference>
<dbReference type="InterPro" id="IPR029052">
    <property type="entry name" value="Metallo-depent_PP-like"/>
</dbReference>
<dbReference type="EMBL" id="CDMZ01000838">
    <property type="protein sequence ID" value="CEM22488.1"/>
    <property type="molecule type" value="Genomic_DNA"/>
</dbReference>
<dbReference type="PRINTS" id="PR00114">
    <property type="entry name" value="STPHPHTASE"/>
</dbReference>
<feature type="domain" description="Calcineurin-like phosphoesterase" evidence="1">
    <location>
        <begin position="10"/>
        <end position="173"/>
    </location>
</feature>
<dbReference type="PANTHER" id="PTHR42850">
    <property type="entry name" value="METALLOPHOSPHOESTERASE"/>
    <property type="match status" value="1"/>
</dbReference>
<reference evidence="2" key="1">
    <citation type="submission" date="2014-11" db="EMBL/GenBank/DDBJ databases">
        <authorList>
            <person name="Otto D Thomas"/>
            <person name="Naeem Raeece"/>
        </authorList>
    </citation>
    <scope>NUCLEOTIDE SEQUENCE</scope>
</reference>
<gene>
    <name evidence="2" type="ORF">Cvel_4102</name>
</gene>
<dbReference type="GO" id="GO:0016791">
    <property type="term" value="F:phosphatase activity"/>
    <property type="evidence" value="ECO:0007669"/>
    <property type="project" value="TreeGrafter"/>
</dbReference>
<dbReference type="Gene3D" id="3.60.21.10">
    <property type="match status" value="1"/>
</dbReference>
<dbReference type="Pfam" id="PF00149">
    <property type="entry name" value="Metallophos"/>
    <property type="match status" value="1"/>
</dbReference>
<dbReference type="AlphaFoldDB" id="A0A0G4G2J3"/>
<proteinExistence type="predicted"/>
<dbReference type="InterPro" id="IPR050126">
    <property type="entry name" value="Ap4A_hydrolase"/>
</dbReference>
<dbReference type="InterPro" id="IPR004843">
    <property type="entry name" value="Calcineurin-like_PHP"/>
</dbReference>
<dbReference type="GO" id="GO:0005737">
    <property type="term" value="C:cytoplasm"/>
    <property type="evidence" value="ECO:0007669"/>
    <property type="project" value="TreeGrafter"/>
</dbReference>
<accession>A0A0G4G2J3</accession>
<evidence type="ECO:0000259" key="1">
    <source>
        <dbReference type="Pfam" id="PF00149"/>
    </source>
</evidence>
<feature type="non-terminal residue" evidence="2">
    <location>
        <position position="332"/>
    </location>
</feature>
<evidence type="ECO:0000313" key="2">
    <source>
        <dbReference type="EMBL" id="CEM22488.1"/>
    </source>
</evidence>